<evidence type="ECO:0000313" key="4">
    <source>
        <dbReference type="Proteomes" id="UP000000763"/>
    </source>
</evidence>
<dbReference type="Proteomes" id="UP000000763">
    <property type="component" value="Chromosome 10"/>
</dbReference>
<dbReference type="InterPro" id="IPR008552">
    <property type="entry name" value="DUF834"/>
</dbReference>
<feature type="domain" description="DUF834" evidence="2">
    <location>
        <begin position="7"/>
        <end position="46"/>
    </location>
</feature>
<organism evidence="3 4">
    <name type="scientific">Oryza sativa subsp. japonica</name>
    <name type="common">Rice</name>
    <dbReference type="NCBI Taxonomy" id="39947"/>
    <lineage>
        <taxon>Eukaryota</taxon>
        <taxon>Viridiplantae</taxon>
        <taxon>Streptophyta</taxon>
        <taxon>Embryophyta</taxon>
        <taxon>Tracheophyta</taxon>
        <taxon>Spermatophyta</taxon>
        <taxon>Magnoliopsida</taxon>
        <taxon>Liliopsida</taxon>
        <taxon>Poales</taxon>
        <taxon>Poaceae</taxon>
        <taxon>BOP clade</taxon>
        <taxon>Oryzoideae</taxon>
        <taxon>Oryzeae</taxon>
        <taxon>Oryzinae</taxon>
        <taxon>Oryza</taxon>
        <taxon>Oryza sativa</taxon>
    </lineage>
</organism>
<reference evidence="4" key="2">
    <citation type="journal article" date="2008" name="Nucleic Acids Res.">
        <title>The rice annotation project database (RAP-DB): 2008 update.</title>
        <authorList>
            <consortium name="The rice annotation project (RAP)"/>
        </authorList>
    </citation>
    <scope>GENOME REANNOTATION</scope>
    <source>
        <strain evidence="4">cv. Nipponbare</strain>
    </source>
</reference>
<dbReference type="EMBL" id="AC098565">
    <property type="protein sequence ID" value="AAL69421.1"/>
    <property type="molecule type" value="Genomic_DNA"/>
</dbReference>
<feature type="region of interest" description="Disordered" evidence="1">
    <location>
        <begin position="1"/>
        <end position="63"/>
    </location>
</feature>
<evidence type="ECO:0000256" key="1">
    <source>
        <dbReference type="SAM" id="MobiDB-lite"/>
    </source>
</evidence>
<sequence length="63" mass="6137">MASSPARGGKRTPTAELDGEGVDGVARGLANPTTATVRLGDGSSGDDRRPKVAKAAAAGGARC</sequence>
<evidence type="ECO:0000313" key="3">
    <source>
        <dbReference type="EMBL" id="AAL69421.1"/>
    </source>
</evidence>
<name>Q8W2R9_ORYSJ</name>
<gene>
    <name evidence="3" type="primary">OSJNBa0028C16.3</name>
</gene>
<accession>Q8W2R9</accession>
<dbReference type="Pfam" id="PF05754">
    <property type="entry name" value="DUF834"/>
    <property type="match status" value="1"/>
</dbReference>
<reference evidence="4" key="1">
    <citation type="journal article" date="2005" name="Nature">
        <title>The map-based sequence of the rice genome.</title>
        <authorList>
            <consortium name="International rice genome sequencing project (IRGSP)"/>
            <person name="Matsumoto T."/>
            <person name="Wu J."/>
            <person name="Kanamori H."/>
            <person name="Katayose Y."/>
            <person name="Fujisawa M."/>
            <person name="Namiki N."/>
            <person name="Mizuno H."/>
            <person name="Yamamoto K."/>
            <person name="Antonio B.A."/>
            <person name="Baba T."/>
            <person name="Sakata K."/>
            <person name="Nagamura Y."/>
            <person name="Aoki H."/>
            <person name="Arikawa K."/>
            <person name="Arita K."/>
            <person name="Bito T."/>
            <person name="Chiden Y."/>
            <person name="Fujitsuka N."/>
            <person name="Fukunaka R."/>
            <person name="Hamada M."/>
            <person name="Harada C."/>
            <person name="Hayashi A."/>
            <person name="Hijishita S."/>
            <person name="Honda M."/>
            <person name="Hosokawa S."/>
            <person name="Ichikawa Y."/>
            <person name="Idonuma A."/>
            <person name="Iijima M."/>
            <person name="Ikeda M."/>
            <person name="Ikeno M."/>
            <person name="Ito K."/>
            <person name="Ito S."/>
            <person name="Ito T."/>
            <person name="Ito Y."/>
            <person name="Ito Y."/>
            <person name="Iwabuchi A."/>
            <person name="Kamiya K."/>
            <person name="Karasawa W."/>
            <person name="Kurita K."/>
            <person name="Katagiri S."/>
            <person name="Kikuta A."/>
            <person name="Kobayashi H."/>
            <person name="Kobayashi N."/>
            <person name="Machita K."/>
            <person name="Maehara T."/>
            <person name="Masukawa M."/>
            <person name="Mizubayashi T."/>
            <person name="Mukai Y."/>
            <person name="Nagasaki H."/>
            <person name="Nagata Y."/>
            <person name="Naito S."/>
            <person name="Nakashima M."/>
            <person name="Nakama Y."/>
            <person name="Nakamichi Y."/>
            <person name="Nakamura M."/>
            <person name="Meguro A."/>
            <person name="Negishi M."/>
            <person name="Ohta I."/>
            <person name="Ohta T."/>
            <person name="Okamoto M."/>
            <person name="Ono N."/>
            <person name="Saji S."/>
            <person name="Sakaguchi M."/>
            <person name="Sakai K."/>
            <person name="Shibata M."/>
            <person name="Shimokawa T."/>
            <person name="Song J."/>
            <person name="Takazaki Y."/>
            <person name="Terasawa K."/>
            <person name="Tsugane M."/>
            <person name="Tsuji K."/>
            <person name="Ueda S."/>
            <person name="Waki K."/>
            <person name="Yamagata H."/>
            <person name="Yamamoto M."/>
            <person name="Yamamoto S."/>
            <person name="Yamane H."/>
            <person name="Yoshiki S."/>
            <person name="Yoshihara R."/>
            <person name="Yukawa K."/>
            <person name="Zhong H."/>
            <person name="Yano M."/>
            <person name="Yuan Q."/>
            <person name="Ouyang S."/>
            <person name="Liu J."/>
            <person name="Jones K.M."/>
            <person name="Gansberger K."/>
            <person name="Moffat K."/>
            <person name="Hill J."/>
            <person name="Bera J."/>
            <person name="Fadrosh D."/>
            <person name="Jin S."/>
            <person name="Johri S."/>
            <person name="Kim M."/>
            <person name="Overton L."/>
            <person name="Reardon M."/>
            <person name="Tsitrin T."/>
            <person name="Vuong H."/>
            <person name="Weaver B."/>
            <person name="Ciecko A."/>
            <person name="Tallon L."/>
            <person name="Jackson J."/>
            <person name="Pai G."/>
            <person name="Aken S.V."/>
            <person name="Utterback T."/>
            <person name="Reidmuller S."/>
            <person name="Feldblyum T."/>
            <person name="Hsiao J."/>
            <person name="Zismann V."/>
            <person name="Iobst S."/>
            <person name="de Vazeille A.R."/>
            <person name="Buell C.R."/>
            <person name="Ying K."/>
            <person name="Li Y."/>
            <person name="Lu T."/>
            <person name="Huang Y."/>
            <person name="Zhao Q."/>
            <person name="Feng Q."/>
            <person name="Zhang L."/>
            <person name="Zhu J."/>
            <person name="Weng Q."/>
            <person name="Mu J."/>
            <person name="Lu Y."/>
            <person name="Fan D."/>
            <person name="Liu Y."/>
            <person name="Guan J."/>
            <person name="Zhang Y."/>
            <person name="Yu S."/>
            <person name="Liu X."/>
            <person name="Zhang Y."/>
            <person name="Hong G."/>
            <person name="Han B."/>
            <person name="Choisne N."/>
            <person name="Demange N."/>
            <person name="Orjeda G."/>
            <person name="Samain S."/>
            <person name="Cattolico L."/>
            <person name="Pelletier E."/>
            <person name="Couloux A."/>
            <person name="Segurens B."/>
            <person name="Wincker P."/>
            <person name="D'Hont A."/>
            <person name="Scarpelli C."/>
            <person name="Weissenbach J."/>
            <person name="Salanoubat M."/>
            <person name="Quetier F."/>
            <person name="Yu Y."/>
            <person name="Kim H.R."/>
            <person name="Rambo T."/>
            <person name="Currie J."/>
            <person name="Collura K."/>
            <person name="Luo M."/>
            <person name="Yang T."/>
            <person name="Ammiraju J.S.S."/>
            <person name="Engler F."/>
            <person name="Soderlund C."/>
            <person name="Wing R.A."/>
            <person name="Palmer L.E."/>
            <person name="de la Bastide M."/>
            <person name="Spiegel L."/>
            <person name="Nascimento L."/>
            <person name="Zutavern T."/>
            <person name="O'Shaughnessy A."/>
            <person name="Dike S."/>
            <person name="Dedhia N."/>
            <person name="Preston R."/>
            <person name="Balija V."/>
            <person name="McCombie W.R."/>
            <person name="Chow T."/>
            <person name="Chen H."/>
            <person name="Chung M."/>
            <person name="Chen C."/>
            <person name="Shaw J."/>
            <person name="Wu H."/>
            <person name="Hsiao K."/>
            <person name="Chao Y."/>
            <person name="Chu M."/>
            <person name="Cheng C."/>
            <person name="Hour A."/>
            <person name="Lee P."/>
            <person name="Lin S."/>
            <person name="Lin Y."/>
            <person name="Liou J."/>
            <person name="Liu S."/>
            <person name="Hsing Y."/>
            <person name="Raghuvanshi S."/>
            <person name="Mohanty A."/>
            <person name="Bharti A.K."/>
            <person name="Gaur A."/>
            <person name="Gupta V."/>
            <person name="Kumar D."/>
            <person name="Ravi V."/>
            <person name="Vij S."/>
            <person name="Kapur A."/>
            <person name="Khurana P."/>
            <person name="Khurana P."/>
            <person name="Khurana J.P."/>
            <person name="Tyagi A.K."/>
            <person name="Gaikwad K."/>
            <person name="Singh A."/>
            <person name="Dalal V."/>
            <person name="Srivastava S."/>
            <person name="Dixit A."/>
            <person name="Pal A.K."/>
            <person name="Ghazi I.A."/>
            <person name="Yadav M."/>
            <person name="Pandit A."/>
            <person name="Bhargava A."/>
            <person name="Sureshbabu K."/>
            <person name="Batra K."/>
            <person name="Sharma T.R."/>
            <person name="Mohapatra T."/>
            <person name="Singh N.K."/>
            <person name="Messing J."/>
            <person name="Nelson A.B."/>
            <person name="Fuks G."/>
            <person name="Kavchok S."/>
            <person name="Keizer G."/>
            <person name="Linton E."/>
            <person name="Llaca V."/>
            <person name="Song R."/>
            <person name="Tanyolac B."/>
            <person name="Young S."/>
            <person name="Ho-Il K."/>
            <person name="Hahn J.H."/>
            <person name="Sangsakoo G."/>
            <person name="Vanavichit A."/>
            <person name="de Mattos Luiz.A.T."/>
            <person name="Zimmer P.D."/>
            <person name="Malone G."/>
            <person name="Dellagostin O."/>
            <person name="de Oliveira A.C."/>
            <person name="Bevan M."/>
            <person name="Bancroft I."/>
            <person name="Minx P."/>
            <person name="Cordum H."/>
            <person name="Wilson R."/>
            <person name="Cheng Z."/>
            <person name="Jin W."/>
            <person name="Jiang J."/>
            <person name="Leong S.A."/>
            <person name="Iwama H."/>
            <person name="Gojobori T."/>
            <person name="Itoh T."/>
            <person name="Niimura Y."/>
            <person name="Fujii Y."/>
            <person name="Habara T."/>
            <person name="Sakai H."/>
            <person name="Sato Y."/>
            <person name="Wilson G."/>
            <person name="Kumar K."/>
            <person name="McCouch S."/>
            <person name="Juretic N."/>
            <person name="Hoen D."/>
            <person name="Wright S."/>
            <person name="Bruskiewich R."/>
            <person name="Bureau T."/>
            <person name="Miyao A."/>
            <person name="Hirochika H."/>
            <person name="Nishikawa T."/>
            <person name="Kadowaki K."/>
            <person name="Sugiura M."/>
            <person name="Burr B."/>
            <person name="Sasaki T."/>
        </authorList>
    </citation>
    <scope>NUCLEOTIDE SEQUENCE [LARGE SCALE GENOMIC DNA]</scope>
    <source>
        <strain evidence="4">cv. Nipponbare</strain>
    </source>
</reference>
<evidence type="ECO:0000259" key="2">
    <source>
        <dbReference type="Pfam" id="PF05754"/>
    </source>
</evidence>
<protein>
    <recommendedName>
        <fullName evidence="2">DUF834 domain-containing protein</fullName>
    </recommendedName>
</protein>
<feature type="compositionally biased region" description="Low complexity" evidence="1">
    <location>
        <begin position="53"/>
        <end position="63"/>
    </location>
</feature>
<dbReference type="AlphaFoldDB" id="Q8W2R9"/>
<proteinExistence type="predicted"/>